<dbReference type="Proteomes" id="UP001244297">
    <property type="component" value="Unassembled WGS sequence"/>
</dbReference>
<feature type="domain" description="Glyoxalase-like" evidence="1">
    <location>
        <begin position="4"/>
        <end position="175"/>
    </location>
</feature>
<dbReference type="InterPro" id="IPR025870">
    <property type="entry name" value="Glyoxalase-like_dom"/>
</dbReference>
<gene>
    <name evidence="2" type="ORF">QWZ18_01995</name>
</gene>
<dbReference type="SUPFAM" id="SSF54593">
    <property type="entry name" value="Glyoxalase/Bleomycin resistance protein/Dihydroxybiphenyl dioxygenase"/>
    <property type="match status" value="1"/>
</dbReference>
<evidence type="ECO:0000313" key="3">
    <source>
        <dbReference type="Proteomes" id="UP001244297"/>
    </source>
</evidence>
<sequence>MLTLDHLVVVAPDLAAGVAHVRDCLGLAMPEGGRHREMGTRNHLLRLGEALFLEVIAVDPEAPAPSRARWFGLGDTAQVRADWEAGRRLRGLVARTDDLDGVLAAHRDLLGQAATMTRGALAWRFGVRPDGAWPADGAAPHVMDWGPRGNPAASMPDLGARLEALLLTHPDPGGAGQLHAALGLADSPRIVDGPGPRWSARIMTPTGARTLT</sequence>
<dbReference type="Gene3D" id="3.10.180.10">
    <property type="entry name" value="2,3-Dihydroxybiphenyl 1,2-Dioxygenase, domain 1"/>
    <property type="match status" value="1"/>
</dbReference>
<name>A0ABT8AHT8_9HYPH</name>
<evidence type="ECO:0000313" key="2">
    <source>
        <dbReference type="EMBL" id="MDN3569392.1"/>
    </source>
</evidence>
<proteinExistence type="predicted"/>
<protein>
    <submittedName>
        <fullName evidence="2">VOC family protein</fullName>
    </submittedName>
</protein>
<reference evidence="3" key="1">
    <citation type="journal article" date="2019" name="Int. J. Syst. Evol. Microbiol.">
        <title>The Global Catalogue of Microorganisms (GCM) 10K type strain sequencing project: providing services to taxonomists for standard genome sequencing and annotation.</title>
        <authorList>
            <consortium name="The Broad Institute Genomics Platform"/>
            <consortium name="The Broad Institute Genome Sequencing Center for Infectious Disease"/>
            <person name="Wu L."/>
            <person name="Ma J."/>
        </authorList>
    </citation>
    <scope>NUCLEOTIDE SEQUENCE [LARGE SCALE GENOMIC DNA]</scope>
    <source>
        <strain evidence="3">CECT 7806</strain>
    </source>
</reference>
<organism evidence="2 3">
    <name type="scientific">Methylobacterium longum</name>
    <dbReference type="NCBI Taxonomy" id="767694"/>
    <lineage>
        <taxon>Bacteria</taxon>
        <taxon>Pseudomonadati</taxon>
        <taxon>Pseudomonadota</taxon>
        <taxon>Alphaproteobacteria</taxon>
        <taxon>Hyphomicrobiales</taxon>
        <taxon>Methylobacteriaceae</taxon>
        <taxon>Methylobacterium</taxon>
    </lineage>
</organism>
<accession>A0ABT8AHT8</accession>
<keyword evidence="3" id="KW-1185">Reference proteome</keyword>
<dbReference type="RefSeq" id="WP_238289875.1">
    <property type="nucleotide sequence ID" value="NZ_BPQS01000018.1"/>
</dbReference>
<evidence type="ECO:0000259" key="1">
    <source>
        <dbReference type="Pfam" id="PF13468"/>
    </source>
</evidence>
<dbReference type="EMBL" id="JAUFPT010000005">
    <property type="protein sequence ID" value="MDN3569392.1"/>
    <property type="molecule type" value="Genomic_DNA"/>
</dbReference>
<dbReference type="InterPro" id="IPR029068">
    <property type="entry name" value="Glyas_Bleomycin-R_OHBP_Dase"/>
</dbReference>
<dbReference type="Pfam" id="PF13468">
    <property type="entry name" value="Glyoxalase_3"/>
    <property type="match status" value="1"/>
</dbReference>
<comment type="caution">
    <text evidence="2">The sequence shown here is derived from an EMBL/GenBank/DDBJ whole genome shotgun (WGS) entry which is preliminary data.</text>
</comment>